<evidence type="ECO:0000313" key="4">
    <source>
        <dbReference type="Proteomes" id="UP000315971"/>
    </source>
</evidence>
<keyword evidence="1" id="KW-0732">Signal</keyword>
<dbReference type="OrthoDB" id="1097962at2"/>
<dbReference type="InterPro" id="IPR011990">
    <property type="entry name" value="TPR-like_helical_dom_sf"/>
</dbReference>
<evidence type="ECO:0000259" key="2">
    <source>
        <dbReference type="Pfam" id="PF14322"/>
    </source>
</evidence>
<proteinExistence type="predicted"/>
<dbReference type="Gene3D" id="1.25.40.390">
    <property type="match status" value="1"/>
</dbReference>
<reference evidence="3 4" key="1">
    <citation type="submission" date="2017-05" db="EMBL/GenBank/DDBJ databases">
        <authorList>
            <person name="Varghese N."/>
            <person name="Submissions S."/>
        </authorList>
    </citation>
    <scope>NUCLEOTIDE SEQUENCE [LARGE SCALE GENOMIC DNA]</scope>
    <source>
        <strain evidence="3 4">DSM 21342</strain>
    </source>
</reference>
<protein>
    <submittedName>
        <fullName evidence="3">SusD family protein</fullName>
    </submittedName>
</protein>
<organism evidence="3 4">
    <name type="scientific">Solitalea koreensis</name>
    <dbReference type="NCBI Taxonomy" id="543615"/>
    <lineage>
        <taxon>Bacteria</taxon>
        <taxon>Pseudomonadati</taxon>
        <taxon>Bacteroidota</taxon>
        <taxon>Sphingobacteriia</taxon>
        <taxon>Sphingobacteriales</taxon>
        <taxon>Sphingobacteriaceae</taxon>
        <taxon>Solitalea</taxon>
    </lineage>
</organism>
<dbReference type="RefSeq" id="WP_142604382.1">
    <property type="nucleotide sequence ID" value="NZ_FXSZ01000008.1"/>
</dbReference>
<keyword evidence="4" id="KW-1185">Reference proteome</keyword>
<feature type="domain" description="SusD-like N-terminal" evidence="2">
    <location>
        <begin position="21"/>
        <end position="205"/>
    </location>
</feature>
<dbReference type="SUPFAM" id="SSF48452">
    <property type="entry name" value="TPR-like"/>
    <property type="match status" value="1"/>
</dbReference>
<evidence type="ECO:0000313" key="3">
    <source>
        <dbReference type="EMBL" id="SMO74667.1"/>
    </source>
</evidence>
<accession>A0A521DSI1</accession>
<dbReference type="AlphaFoldDB" id="A0A521DSI1"/>
<dbReference type="PROSITE" id="PS51257">
    <property type="entry name" value="PROKAR_LIPOPROTEIN"/>
    <property type="match status" value="1"/>
</dbReference>
<dbReference type="Pfam" id="PF14322">
    <property type="entry name" value="SusD-like_3"/>
    <property type="match status" value="1"/>
</dbReference>
<dbReference type="InterPro" id="IPR033985">
    <property type="entry name" value="SusD-like_N"/>
</dbReference>
<dbReference type="EMBL" id="FXSZ01000008">
    <property type="protein sequence ID" value="SMO74667.1"/>
    <property type="molecule type" value="Genomic_DNA"/>
</dbReference>
<dbReference type="Proteomes" id="UP000315971">
    <property type="component" value="Unassembled WGS sequence"/>
</dbReference>
<gene>
    <name evidence="3" type="ORF">SAMN06265350_10897</name>
</gene>
<feature type="chain" id="PRO_5021744020" evidence="1">
    <location>
        <begin position="22"/>
        <end position="485"/>
    </location>
</feature>
<sequence>MKNLKYIIVTVLALISTSCKDFLTVNPKTEMTKDLFFSTEAGFKDALSGVYIQMKGNNVYGQAMTMTAIEQLISSWDVTANTVEQKLGLFNFTDATVEKSLSSIYSGEYKVIASINAILNQIDERKDVFKTPGMYETIKAECLALRAYCHLDILRLFGPIPTDPSTGNMLAYVTLLSKTPNQLIPFAQYQEALIKDLTDAEFLLKDIDPVIKYSLAELRNPSQTAAFNPADTYFAYRYYRMNYYAVKALQARAYLWFNNKEKAFECAKLVIDAKSNDGSAKFRLGTATDMTNKDYVLTCEHICGLYDFNLYKKYNDLYAAGTLKKGSTATTVTTQLYGNTGTDIREANLWELITLANQSKCYVLKKYQMVEKPQNLAADIKQIPLLRISEMYLIAIEAGTLADAQALWATFRTSRNIAVTTLPADPTALKYELLKEYRKEFYAEGQAYFAYKRINAPKANTLFIPAAAAINYLIPLPKTETINLN</sequence>
<name>A0A521DSI1_9SPHI</name>
<evidence type="ECO:0000256" key="1">
    <source>
        <dbReference type="SAM" id="SignalP"/>
    </source>
</evidence>
<feature type="signal peptide" evidence="1">
    <location>
        <begin position="1"/>
        <end position="21"/>
    </location>
</feature>